<organism evidence="1 2">
    <name type="scientific">Bombus terrestris</name>
    <name type="common">Buff-tailed bumblebee</name>
    <name type="synonym">Apis terrestris</name>
    <dbReference type="NCBI Taxonomy" id="30195"/>
    <lineage>
        <taxon>Eukaryota</taxon>
        <taxon>Metazoa</taxon>
        <taxon>Ecdysozoa</taxon>
        <taxon>Arthropoda</taxon>
        <taxon>Hexapoda</taxon>
        <taxon>Insecta</taxon>
        <taxon>Pterygota</taxon>
        <taxon>Neoptera</taxon>
        <taxon>Endopterygota</taxon>
        <taxon>Hymenoptera</taxon>
        <taxon>Apocrita</taxon>
        <taxon>Aculeata</taxon>
        <taxon>Apoidea</taxon>
        <taxon>Anthophila</taxon>
        <taxon>Apidae</taxon>
        <taxon>Bombus</taxon>
        <taxon>Bombus</taxon>
    </lineage>
</organism>
<dbReference type="GO" id="GO:0008270">
    <property type="term" value="F:zinc ion binding"/>
    <property type="evidence" value="ECO:0007669"/>
    <property type="project" value="InterPro"/>
</dbReference>
<dbReference type="KEGG" id="bter:125386881"/>
<dbReference type="SUPFAM" id="SSF57756">
    <property type="entry name" value="Retrovirus zinc finger-like domains"/>
    <property type="match status" value="1"/>
</dbReference>
<name>A0A9C6W2S0_BOMTE</name>
<keyword evidence="1" id="KW-1185">Reference proteome</keyword>
<accession>A0A9C6W2S0</accession>
<sequence>MDSPDEGLPTVANCDSNSISQMNLTVGQSVAIIREIIKSFMQNSNAKPQNVCLPRFNPEVEGTDPAVWCATANQIVEDNSLEGSALYSILADNLKGSAAPWFRKVLIDEPAITWPRFKEIFAMRFGGNETGTGALTKMMMEQPLEDESLSAFGLRLRNFLKMRWQHLAIDEIINACVLARLVLEDEHIKEIAFAKNFKTEEELMNEIRDLPQMPSVSSGSSRTERHKSSRSRIRCFYCGMIGHKMAVCRKRMKLTRQKNKQKSEEYRPNVSSSYFTCLVEGHNETNCPWFRRTS</sequence>
<dbReference type="RefSeq" id="XP_048270060.1">
    <property type="nucleotide sequence ID" value="XM_048414103.1"/>
</dbReference>
<evidence type="ECO:0000313" key="1">
    <source>
        <dbReference type="Proteomes" id="UP000835206"/>
    </source>
</evidence>
<dbReference type="Proteomes" id="UP000835206">
    <property type="component" value="Chromosome 18"/>
</dbReference>
<evidence type="ECO:0000313" key="2">
    <source>
        <dbReference type="RefSeq" id="XP_048270060.1"/>
    </source>
</evidence>
<gene>
    <name evidence="2" type="primary">LOC125386881</name>
</gene>
<dbReference type="AlphaFoldDB" id="A0A9C6W2S0"/>
<proteinExistence type="predicted"/>
<dbReference type="InterPro" id="IPR036875">
    <property type="entry name" value="Znf_CCHC_sf"/>
</dbReference>
<dbReference type="GeneID" id="125386881"/>
<dbReference type="Gene3D" id="4.10.60.10">
    <property type="entry name" value="Zinc finger, CCHC-type"/>
    <property type="match status" value="1"/>
</dbReference>
<dbReference type="OrthoDB" id="8029555at2759"/>
<dbReference type="GO" id="GO:0003676">
    <property type="term" value="F:nucleic acid binding"/>
    <property type="evidence" value="ECO:0007669"/>
    <property type="project" value="InterPro"/>
</dbReference>
<protein>
    <submittedName>
        <fullName evidence="2">Uncharacterized protein LOC125386881</fullName>
    </submittedName>
</protein>
<reference evidence="2" key="1">
    <citation type="submission" date="2025-08" db="UniProtKB">
        <authorList>
            <consortium name="RefSeq"/>
        </authorList>
    </citation>
    <scope>IDENTIFICATION</scope>
</reference>